<proteinExistence type="inferred from homology"/>
<evidence type="ECO:0000256" key="1">
    <source>
        <dbReference type="ARBA" id="ARBA00006407"/>
    </source>
</evidence>
<dbReference type="InterPro" id="IPR007129">
    <property type="entry name" value="Ubiqinol_cyt_c_chaperone_CPB3"/>
</dbReference>
<dbReference type="EMBL" id="JAWJWF010000001">
    <property type="protein sequence ID" value="KAK6640375.1"/>
    <property type="molecule type" value="Genomic_DNA"/>
</dbReference>
<evidence type="ECO:0000259" key="2">
    <source>
        <dbReference type="Pfam" id="PF03981"/>
    </source>
</evidence>
<organism evidence="3 4">
    <name type="scientific">Polyplax serrata</name>
    <name type="common">Common mouse louse</name>
    <dbReference type="NCBI Taxonomy" id="468196"/>
    <lineage>
        <taxon>Eukaryota</taxon>
        <taxon>Metazoa</taxon>
        <taxon>Ecdysozoa</taxon>
        <taxon>Arthropoda</taxon>
        <taxon>Hexapoda</taxon>
        <taxon>Insecta</taxon>
        <taxon>Pterygota</taxon>
        <taxon>Neoptera</taxon>
        <taxon>Paraneoptera</taxon>
        <taxon>Psocodea</taxon>
        <taxon>Troctomorpha</taxon>
        <taxon>Phthiraptera</taxon>
        <taxon>Anoplura</taxon>
        <taxon>Polyplacidae</taxon>
        <taxon>Polyplax</taxon>
    </lineage>
</organism>
<sequence>MNVFARNIARKAWLLTNTESYYPLCGIKYNNFHSAEPYTNTFAPKTEISAIRKEQCMQDVNWRKTGDIPKDRFMDKMKKLMRKFSLFENKKMTLHGFLLYSTLEDVRIIEFMNLLELEDSFYSWFKIIELHVWMLLVRLMQEEADLRKLRSALINAMWEDAYIRAKNISTGYSSLSSNFKQLNYEFKMVLFSYDEGLLGNDMILCNALWYYFFHSKCDDPQKLEALISYIRQQVDHLYLHQLATPGKIPENLWLPLEPHIKSSG</sequence>
<dbReference type="PANTHER" id="PTHR12184">
    <property type="entry name" value="UBIQUINOL-CYTOCHROME C REDUCTASE COMPLEX ASSEMBLY FACTOR 1 FAMILY MEMBER"/>
    <property type="match status" value="1"/>
</dbReference>
<evidence type="ECO:0000313" key="3">
    <source>
        <dbReference type="EMBL" id="KAK6640375.1"/>
    </source>
</evidence>
<dbReference type="PANTHER" id="PTHR12184:SF1">
    <property type="entry name" value="UBIQUINOL-CYTOCHROME-C REDUCTASE COMPLEX ASSEMBLY FACTOR 1"/>
    <property type="match status" value="1"/>
</dbReference>
<protein>
    <recommendedName>
        <fullName evidence="2">Ubiquinol-cytochrome c chaperone domain-containing protein</fullName>
    </recommendedName>
</protein>
<comment type="caution">
    <text evidence="3">The sequence shown here is derived from an EMBL/GenBank/DDBJ whole genome shotgun (WGS) entry which is preliminary data.</text>
</comment>
<dbReference type="InterPro" id="IPR021150">
    <property type="entry name" value="Ubiq_cyt_c_chap"/>
</dbReference>
<name>A0ABR1BCE2_POLSC</name>
<evidence type="ECO:0000313" key="4">
    <source>
        <dbReference type="Proteomes" id="UP001359485"/>
    </source>
</evidence>
<dbReference type="Proteomes" id="UP001359485">
    <property type="component" value="Unassembled WGS sequence"/>
</dbReference>
<reference evidence="3 4" key="1">
    <citation type="submission" date="2023-09" db="EMBL/GenBank/DDBJ databases">
        <title>Genomes of two closely related lineages of the louse Polyplax serrata with different host specificities.</title>
        <authorList>
            <person name="Martinu J."/>
            <person name="Tarabai H."/>
            <person name="Stefka J."/>
            <person name="Hypsa V."/>
        </authorList>
    </citation>
    <scope>NUCLEOTIDE SEQUENCE [LARGE SCALE GENOMIC DNA]</scope>
    <source>
        <strain evidence="3">98ZLc_SE</strain>
    </source>
</reference>
<comment type="similarity">
    <text evidence="1">Belongs to the CBP3 family.</text>
</comment>
<feature type="domain" description="Ubiquinol-cytochrome c chaperone" evidence="2">
    <location>
        <begin position="115"/>
        <end position="237"/>
    </location>
</feature>
<accession>A0ABR1BCE2</accession>
<keyword evidence="4" id="KW-1185">Reference proteome</keyword>
<gene>
    <name evidence="3" type="ORF">RUM44_012068</name>
</gene>
<dbReference type="Pfam" id="PF03981">
    <property type="entry name" value="Ubiq_cyt_C_chap"/>
    <property type="match status" value="1"/>
</dbReference>